<dbReference type="Proteomes" id="UP000232688">
    <property type="component" value="Unassembled WGS sequence"/>
</dbReference>
<organism evidence="1 2">
    <name type="scientific">Rhizophagus irregularis</name>
    <dbReference type="NCBI Taxonomy" id="588596"/>
    <lineage>
        <taxon>Eukaryota</taxon>
        <taxon>Fungi</taxon>
        <taxon>Fungi incertae sedis</taxon>
        <taxon>Mucoromycota</taxon>
        <taxon>Glomeromycotina</taxon>
        <taxon>Glomeromycetes</taxon>
        <taxon>Glomerales</taxon>
        <taxon>Glomeraceae</taxon>
        <taxon>Rhizophagus</taxon>
    </lineage>
</organism>
<dbReference type="VEuPathDB" id="FungiDB:RhiirA1_469912"/>
<reference evidence="1 2" key="2">
    <citation type="submission" date="2017-10" db="EMBL/GenBank/DDBJ databases">
        <title>Genome analyses suggest a sexual origin of heterokaryosis in a supposedly ancient asexual fungus.</title>
        <authorList>
            <person name="Corradi N."/>
            <person name="Sedzielewska K."/>
            <person name="Noel J."/>
            <person name="Charron P."/>
            <person name="Farinelli L."/>
            <person name="Marton T."/>
            <person name="Kruger M."/>
            <person name="Pelin A."/>
            <person name="Brachmann A."/>
            <person name="Corradi N."/>
        </authorList>
    </citation>
    <scope>NUCLEOTIDE SEQUENCE [LARGE SCALE GENOMIC DNA]</scope>
    <source>
        <strain evidence="1 2">A1</strain>
    </source>
</reference>
<dbReference type="AlphaFoldDB" id="A0A2N0R742"/>
<evidence type="ECO:0000313" key="2">
    <source>
        <dbReference type="Proteomes" id="UP000232688"/>
    </source>
</evidence>
<dbReference type="VEuPathDB" id="FungiDB:RhiirFUN_005029"/>
<evidence type="ECO:0008006" key="3">
    <source>
        <dbReference type="Google" id="ProtNLM"/>
    </source>
</evidence>
<accession>A0A2N0R742</accession>
<protein>
    <recommendedName>
        <fullName evidence="3">F-box domain-containing protein</fullName>
    </recommendedName>
</protein>
<evidence type="ECO:0000313" key="1">
    <source>
        <dbReference type="EMBL" id="PKC59119.1"/>
    </source>
</evidence>
<gene>
    <name evidence="1" type="ORF">RhiirA1_469912</name>
</gene>
<name>A0A2N0R742_9GLOM</name>
<proteinExistence type="predicted"/>
<comment type="caution">
    <text evidence="1">The sequence shown here is derived from an EMBL/GenBank/DDBJ whole genome shotgun (WGS) entry which is preliminary data.</text>
</comment>
<dbReference type="EMBL" id="LLXH01001396">
    <property type="protein sequence ID" value="PKC59119.1"/>
    <property type="molecule type" value="Genomic_DNA"/>
</dbReference>
<reference evidence="1 2" key="1">
    <citation type="submission" date="2017-10" db="EMBL/GenBank/DDBJ databases">
        <title>Extensive intraspecific genome diversity in a model arbuscular mycorrhizal fungus.</title>
        <authorList>
            <person name="Chen E.C.H."/>
            <person name="Morin E."/>
            <person name="Baudet D."/>
            <person name="Noel J."/>
            <person name="Ndikumana S."/>
            <person name="Charron P."/>
            <person name="St-Onge C."/>
            <person name="Giorgi J."/>
            <person name="Grigoriev I.V."/>
            <person name="Roux C."/>
            <person name="Martin F.M."/>
            <person name="Corradi N."/>
        </authorList>
    </citation>
    <scope>NUCLEOTIDE SEQUENCE [LARGE SCALE GENOMIC DNA]</scope>
    <source>
        <strain evidence="1 2">A1</strain>
    </source>
</reference>
<sequence length="510" mass="60191">MSSSKIFSGDLPELMNDIIKYLQNDFSTLHSCILVNRLWCRLAIPLLWENPFSIPTKNYNFIELYLNNLNNDLRSKLNEYKINDNSLPSSTLFNYSSFIKYLNTESIIFSIINWFDTLKPGRRYFLLESDIHSVLEFEKLISMLLFKLFIENEVNLHIFEIEVIENSTYYSYLEDVLELMLQNPNFTHNIRNLKLYISINHDSITNTPIKNRISQVINTHQILKKIVLCYGSLYLYQSLLLSNNCSNSLNKITFYYINFYDIINLDKQIVNSLTSKPFKLKSLFIIEMTPIESLQLLLQKSSNYLENFGYESGFRYILPYKQQLSELVIKYCKNIKFLDLYEFDYQIICLTLNLIENVRQSLNYLSINICKALFSIGGIKRSSIILQNLGQNFPFRLEYLCLTLNIKMNDFEIFLKNSQNTFIKKLLINNIGGGDDILSCVKENIMKKKRVKYLAIMETTFDKYGRIIFEDKELFSLKNEVEEFELYDIIIQKYIDLVIKTNIIFAKKLE</sequence>